<name>A0ABQ8A1T2_BRANA</name>
<dbReference type="EMBL" id="JAGKQM010000014">
    <property type="protein sequence ID" value="KAH0886434.1"/>
    <property type="molecule type" value="Genomic_DNA"/>
</dbReference>
<accession>A0ABQ8A1T2</accession>
<sequence length="124" mass="14498">SDGQPFAGKIITVKYGDYTRRVGIDDEEQVVRSLDRDMPLGNYTLRVDEGIAVRVCHYDESDPLPVHQEEKVFYTEEDYREFLGRRGWTWLREFDGGFRNIDGMVRNVDSMDDLQPGVLYRGMR</sequence>
<comment type="caution">
    <text evidence="2">The sequence shown here is derived from an EMBL/GenBank/DDBJ whole genome shotgun (WGS) entry which is preliminary data.</text>
</comment>
<dbReference type="InterPro" id="IPR058943">
    <property type="entry name" value="GT-1/4_C"/>
</dbReference>
<evidence type="ECO:0000313" key="2">
    <source>
        <dbReference type="EMBL" id="KAH0886434.1"/>
    </source>
</evidence>
<reference evidence="2 3" key="1">
    <citation type="submission" date="2021-05" db="EMBL/GenBank/DDBJ databases">
        <title>Genome Assembly of Synthetic Allotetraploid Brassica napus Reveals Homoeologous Exchanges between Subgenomes.</title>
        <authorList>
            <person name="Davis J.T."/>
        </authorList>
    </citation>
    <scope>NUCLEOTIDE SEQUENCE [LARGE SCALE GENOMIC DNA]</scope>
    <source>
        <strain evidence="3">cv. Da-Ae</strain>
        <tissue evidence="2">Seedling</tissue>
    </source>
</reference>
<dbReference type="Proteomes" id="UP000824890">
    <property type="component" value="Unassembled WGS sequence"/>
</dbReference>
<organism evidence="2 3">
    <name type="scientific">Brassica napus</name>
    <name type="common">Rape</name>
    <dbReference type="NCBI Taxonomy" id="3708"/>
    <lineage>
        <taxon>Eukaryota</taxon>
        <taxon>Viridiplantae</taxon>
        <taxon>Streptophyta</taxon>
        <taxon>Embryophyta</taxon>
        <taxon>Tracheophyta</taxon>
        <taxon>Spermatophyta</taxon>
        <taxon>Magnoliopsida</taxon>
        <taxon>eudicotyledons</taxon>
        <taxon>Gunneridae</taxon>
        <taxon>Pentapetalae</taxon>
        <taxon>rosids</taxon>
        <taxon>malvids</taxon>
        <taxon>Brassicales</taxon>
        <taxon>Brassicaceae</taxon>
        <taxon>Brassiceae</taxon>
        <taxon>Brassica</taxon>
    </lineage>
</organism>
<proteinExistence type="predicted"/>
<protein>
    <recommendedName>
        <fullName evidence="1">GT-1/4-like C-terminal domain-containing protein</fullName>
    </recommendedName>
</protein>
<evidence type="ECO:0000313" key="3">
    <source>
        <dbReference type="Proteomes" id="UP000824890"/>
    </source>
</evidence>
<keyword evidence="3" id="KW-1185">Reference proteome</keyword>
<feature type="non-terminal residue" evidence="2">
    <location>
        <position position="1"/>
    </location>
</feature>
<dbReference type="Pfam" id="PF26214">
    <property type="entry name" value="Ubiquitin_GT-1"/>
    <property type="match status" value="1"/>
</dbReference>
<feature type="domain" description="GT-1/4-like C-terminal" evidence="1">
    <location>
        <begin position="49"/>
        <end position="122"/>
    </location>
</feature>
<gene>
    <name evidence="2" type="ORF">HID58_062530</name>
</gene>
<evidence type="ECO:0000259" key="1">
    <source>
        <dbReference type="Pfam" id="PF26214"/>
    </source>
</evidence>